<sequence length="106" mass="12295">MSLPYAHFQHPSGDWYRLWITRTRPKTARGHAWHLHASYDKTGTLAPVAGTRWFELPYGMANWDFDTEQQVLEAFAARSRERLAHGYEVREGALLEEQPAGENPER</sequence>
<reference evidence="1 2" key="1">
    <citation type="submission" date="2020-08" db="EMBL/GenBank/DDBJ databases">
        <title>Genomic Encyclopedia of Type Strains, Phase IV (KMG-IV): sequencing the most valuable type-strain genomes for metagenomic binning, comparative biology and taxonomic classification.</title>
        <authorList>
            <person name="Goeker M."/>
        </authorList>
    </citation>
    <scope>NUCLEOTIDE SEQUENCE [LARGE SCALE GENOMIC DNA]</scope>
    <source>
        <strain evidence="1 2">DSM 21458</strain>
    </source>
</reference>
<organism evidence="1 2">
    <name type="scientific">Deinobacterium chartae</name>
    <dbReference type="NCBI Taxonomy" id="521158"/>
    <lineage>
        <taxon>Bacteria</taxon>
        <taxon>Thermotogati</taxon>
        <taxon>Deinococcota</taxon>
        <taxon>Deinococci</taxon>
        <taxon>Deinococcales</taxon>
        <taxon>Deinococcaceae</taxon>
        <taxon>Deinobacterium</taxon>
    </lineage>
</organism>
<protein>
    <recommendedName>
        <fullName evidence="3">WGR domain-containing protein</fullName>
    </recommendedName>
</protein>
<keyword evidence="2" id="KW-1185">Reference proteome</keyword>
<evidence type="ECO:0008006" key="3">
    <source>
        <dbReference type="Google" id="ProtNLM"/>
    </source>
</evidence>
<comment type="caution">
    <text evidence="1">The sequence shown here is derived from an EMBL/GenBank/DDBJ whole genome shotgun (WGS) entry which is preliminary data.</text>
</comment>
<gene>
    <name evidence="1" type="ORF">HNR42_001310</name>
</gene>
<dbReference type="AlphaFoldDB" id="A0A841HWW2"/>
<dbReference type="EMBL" id="JACHHG010000004">
    <property type="protein sequence ID" value="MBB6097887.1"/>
    <property type="molecule type" value="Genomic_DNA"/>
</dbReference>
<dbReference type="RefSeq" id="WP_183985766.1">
    <property type="nucleotide sequence ID" value="NZ_JACHHG010000004.1"/>
</dbReference>
<name>A0A841HWW2_9DEIO</name>
<accession>A0A841HWW2</accession>
<evidence type="ECO:0000313" key="1">
    <source>
        <dbReference type="EMBL" id="MBB6097887.1"/>
    </source>
</evidence>
<dbReference type="Proteomes" id="UP000569951">
    <property type="component" value="Unassembled WGS sequence"/>
</dbReference>
<evidence type="ECO:0000313" key="2">
    <source>
        <dbReference type="Proteomes" id="UP000569951"/>
    </source>
</evidence>
<proteinExistence type="predicted"/>